<dbReference type="InterPro" id="IPR051396">
    <property type="entry name" value="Bact_Antivir_Def_Nuclease"/>
</dbReference>
<keyword evidence="3" id="KW-1185">Reference proteome</keyword>
<feature type="domain" description="Endonuclease GajA/Old nuclease/RecF-like AAA" evidence="1">
    <location>
        <begin position="6"/>
        <end position="359"/>
    </location>
</feature>
<evidence type="ECO:0000259" key="1">
    <source>
        <dbReference type="Pfam" id="PF13175"/>
    </source>
</evidence>
<dbReference type="InterPro" id="IPR041685">
    <property type="entry name" value="AAA_GajA/Old/RecF-like"/>
</dbReference>
<dbReference type="Pfam" id="PF13175">
    <property type="entry name" value="AAA_15"/>
    <property type="match status" value="1"/>
</dbReference>
<reference evidence="2 3" key="1">
    <citation type="journal article" date="2021" name="Astrobiology">
        <title>Bacterial Cellulose Retains Robustness but Its Synthesis Declines After Exposure to a Mars-Like Environment Simulated Outside the International Space Station.</title>
        <authorList>
            <person name="Orlovska I."/>
            <person name="Podolich O."/>
            <person name="Kukharenko O."/>
            <person name="Zaets I."/>
            <person name="Reva O."/>
            <person name="Khirunenko L."/>
            <person name="Zmejkoski D."/>
            <person name="Rogalsky S."/>
            <person name="Barh D."/>
            <person name="Tiwari S."/>
            <person name="Kumavath R."/>
            <person name="Goes-Neto A."/>
            <person name="Azevedo V."/>
            <person name="Brenig B."/>
            <person name="Ghosh P."/>
            <person name="de Vera J.P."/>
            <person name="Kozyrovska N."/>
        </authorList>
    </citation>
    <scope>NUCLEOTIDE SEQUENCE [LARGE SCALE GENOMIC DNA]</scope>
    <source>
        <strain evidence="2 3">IMBG 311</strain>
    </source>
</reference>
<dbReference type="SUPFAM" id="SSF52540">
    <property type="entry name" value="P-loop containing nucleoside triphosphate hydrolases"/>
    <property type="match status" value="1"/>
</dbReference>
<gene>
    <name evidence="2" type="ORF">HNO79_08565</name>
</gene>
<keyword evidence="2" id="KW-0067">ATP-binding</keyword>
<evidence type="ECO:0000313" key="2">
    <source>
        <dbReference type="EMBL" id="MBT0675432.1"/>
    </source>
</evidence>
<dbReference type="GO" id="GO:0005524">
    <property type="term" value="F:ATP binding"/>
    <property type="evidence" value="ECO:0007669"/>
    <property type="project" value="UniProtKB-KW"/>
</dbReference>
<protein>
    <submittedName>
        <fullName evidence="2">ATP-binding protein</fullName>
    </submittedName>
</protein>
<dbReference type="Proteomes" id="UP001519538">
    <property type="component" value="Unassembled WGS sequence"/>
</dbReference>
<dbReference type="PANTHER" id="PTHR43581:SF2">
    <property type="entry name" value="EXCINUCLEASE ATPASE SUBUNIT"/>
    <property type="match status" value="1"/>
</dbReference>
<accession>A0ABS5SMH8</accession>
<dbReference type="EMBL" id="JABLUU010000008">
    <property type="protein sequence ID" value="MBT0675432.1"/>
    <property type="molecule type" value="Genomic_DNA"/>
</dbReference>
<dbReference type="RefSeq" id="WP_214165533.1">
    <property type="nucleotide sequence ID" value="NZ_JABLUU010000008.1"/>
</dbReference>
<keyword evidence="2" id="KW-0547">Nucleotide-binding</keyword>
<proteinExistence type="predicted"/>
<sequence>MLEVLARNYRGFKDIRERINKVIFLVGDNSSGKSSFSYLVNYIINSELRFNPHLDTMSHSEEYDFFSPFFDYNDVTIGFKLCKGEDIYFKFITIKKPRIYEKPKISKATFIHNKDAYVLKNVSGHANIKYLKNKEKIENIDDAYIIHDLNSGFKKTSVKLGGMNVNDNNIVVESLFDLDSKKDYAKKFIISFGSTILDNFRLISPLRANPSVYYEYNSRIEKTGEHFASMMYRMFNNPRTKKEGRFIINKFGKESGLFEDVNVERMSKNVEDSPIVLSVERNGNNFMLPQLGFGVSQSLPIITECALSIVLKRSNMSFGIQQPELHLHPKAQAAFGDFIFYCASKDLGMIIETHSDFIIDRFKIALRDSEKKVESRILFFQSTEKENKIHNIEISEDGCLGTYPDAYRDFFIKEYIKTI</sequence>
<evidence type="ECO:0000313" key="3">
    <source>
        <dbReference type="Proteomes" id="UP001519538"/>
    </source>
</evidence>
<comment type="caution">
    <text evidence="2">The sequence shown here is derived from an EMBL/GenBank/DDBJ whole genome shotgun (WGS) entry which is preliminary data.</text>
</comment>
<name>A0ABS5SMH8_9PROT</name>
<organism evidence="2 3">
    <name type="scientific">Komagataeibacter oboediens</name>
    <dbReference type="NCBI Taxonomy" id="65958"/>
    <lineage>
        <taxon>Bacteria</taxon>
        <taxon>Pseudomonadati</taxon>
        <taxon>Pseudomonadota</taxon>
        <taxon>Alphaproteobacteria</taxon>
        <taxon>Acetobacterales</taxon>
        <taxon>Acetobacteraceae</taxon>
        <taxon>Komagataeibacter</taxon>
    </lineage>
</organism>
<dbReference type="PANTHER" id="PTHR43581">
    <property type="entry name" value="ATP/GTP PHOSPHATASE"/>
    <property type="match status" value="1"/>
</dbReference>
<dbReference type="GeneID" id="79187786"/>
<dbReference type="Gene3D" id="3.40.50.300">
    <property type="entry name" value="P-loop containing nucleotide triphosphate hydrolases"/>
    <property type="match status" value="1"/>
</dbReference>
<dbReference type="InterPro" id="IPR027417">
    <property type="entry name" value="P-loop_NTPase"/>
</dbReference>